<evidence type="ECO:0000256" key="7">
    <source>
        <dbReference type="SAM" id="SignalP"/>
    </source>
</evidence>
<evidence type="ECO:0000313" key="8">
    <source>
        <dbReference type="EMBL" id="KAA6371090.1"/>
    </source>
</evidence>
<reference evidence="8 9" key="1">
    <citation type="submission" date="2019-03" db="EMBL/GenBank/DDBJ databases">
        <title>Single cell metagenomics reveals metabolic interactions within the superorganism composed of flagellate Streblomastix strix and complex community of Bacteroidetes bacteria on its surface.</title>
        <authorList>
            <person name="Treitli S.C."/>
            <person name="Kolisko M."/>
            <person name="Husnik F."/>
            <person name="Keeling P."/>
            <person name="Hampl V."/>
        </authorList>
    </citation>
    <scope>NUCLEOTIDE SEQUENCE [LARGE SCALE GENOMIC DNA]</scope>
    <source>
        <strain evidence="8">ST1C</strain>
    </source>
</reference>
<dbReference type="Proteomes" id="UP000324800">
    <property type="component" value="Unassembled WGS sequence"/>
</dbReference>
<feature type="signal peptide" evidence="7">
    <location>
        <begin position="1"/>
        <end position="19"/>
    </location>
</feature>
<evidence type="ECO:0000256" key="2">
    <source>
        <dbReference type="ARBA" id="ARBA00022692"/>
    </source>
</evidence>
<sequence>MKVSAFCAIAFLFVASSIGDSKIPESKYRLDKLTRAQDDPYTYVNETEQSTVVWNFRRTINVDKDPKYQDGCVIASNLPAGKNTSLSCNGLLQSEVGTVFPDNSGIRFNYEYTSQLLQKSKTEIQIFCAKDWNHWIYYGNNEVIVKVETPYGCVIKPAISVGWVFIIILVIIAFFYFAIGVPINFCFRDKRSWEVFPCAFFWLSIPNLVVTGAKFIFCP</sequence>
<dbReference type="Pfam" id="PF09451">
    <property type="entry name" value="ATG27"/>
    <property type="match status" value="1"/>
</dbReference>
<proteinExistence type="predicted"/>
<accession>A0A5J4UM18</accession>
<evidence type="ECO:0000313" key="9">
    <source>
        <dbReference type="Proteomes" id="UP000324800"/>
    </source>
</evidence>
<feature type="transmembrane region" description="Helical" evidence="6">
    <location>
        <begin position="199"/>
        <end position="217"/>
    </location>
</feature>
<feature type="non-terminal residue" evidence="8">
    <location>
        <position position="219"/>
    </location>
</feature>
<dbReference type="InterPro" id="IPR018939">
    <property type="entry name" value="Autophagy-rel_prot_27"/>
</dbReference>
<dbReference type="PANTHER" id="PTHR15071:SF0">
    <property type="entry name" value="MANNOSE 6-PHOSPHATE RECEPTOR-LIKE PROTEIN 1"/>
    <property type="match status" value="1"/>
</dbReference>
<dbReference type="EMBL" id="SNRW01014789">
    <property type="protein sequence ID" value="KAA6371090.1"/>
    <property type="molecule type" value="Genomic_DNA"/>
</dbReference>
<keyword evidence="5 6" id="KW-0472">Membrane</keyword>
<dbReference type="OrthoDB" id="29460at2759"/>
<evidence type="ECO:0000256" key="5">
    <source>
        <dbReference type="ARBA" id="ARBA00023136"/>
    </source>
</evidence>
<dbReference type="PANTHER" id="PTHR15071">
    <property type="entry name" value="MANNOSE-6-PHOSPHATE RECEPTOR FAMILY MEMBER"/>
    <property type="match status" value="1"/>
</dbReference>
<evidence type="ECO:0000256" key="4">
    <source>
        <dbReference type="ARBA" id="ARBA00022989"/>
    </source>
</evidence>
<keyword evidence="3 7" id="KW-0732">Signal</keyword>
<feature type="transmembrane region" description="Helical" evidence="6">
    <location>
        <begin position="163"/>
        <end position="187"/>
    </location>
</feature>
<dbReference type="AlphaFoldDB" id="A0A5J4UM18"/>
<evidence type="ECO:0000256" key="6">
    <source>
        <dbReference type="SAM" id="Phobius"/>
    </source>
</evidence>
<dbReference type="GO" id="GO:0000139">
    <property type="term" value="C:Golgi membrane"/>
    <property type="evidence" value="ECO:0007669"/>
    <property type="project" value="UniProtKB-SubCell"/>
</dbReference>
<comment type="caution">
    <text evidence="8">The sequence shown here is derived from an EMBL/GenBank/DDBJ whole genome shotgun (WGS) entry which is preliminary data.</text>
</comment>
<evidence type="ECO:0000256" key="1">
    <source>
        <dbReference type="ARBA" id="ARBA00004167"/>
    </source>
</evidence>
<comment type="subcellular location">
    <subcellularLocation>
        <location evidence="1">Membrane</location>
        <topology evidence="1">Single-pass membrane protein</topology>
    </subcellularLocation>
</comment>
<gene>
    <name evidence="8" type="ORF">EZS28_033384</name>
</gene>
<protein>
    <submittedName>
        <fullName evidence="8">Uncharacterized protein</fullName>
    </submittedName>
</protein>
<organism evidence="8 9">
    <name type="scientific">Streblomastix strix</name>
    <dbReference type="NCBI Taxonomy" id="222440"/>
    <lineage>
        <taxon>Eukaryota</taxon>
        <taxon>Metamonada</taxon>
        <taxon>Preaxostyla</taxon>
        <taxon>Oxymonadida</taxon>
        <taxon>Streblomastigidae</taxon>
        <taxon>Streblomastix</taxon>
    </lineage>
</organism>
<evidence type="ECO:0000256" key="3">
    <source>
        <dbReference type="ARBA" id="ARBA00022729"/>
    </source>
</evidence>
<keyword evidence="2 6" id="KW-0812">Transmembrane</keyword>
<feature type="chain" id="PRO_5023895316" evidence="7">
    <location>
        <begin position="20"/>
        <end position="219"/>
    </location>
</feature>
<keyword evidence="4 6" id="KW-1133">Transmembrane helix</keyword>
<name>A0A5J4UM18_9EUKA</name>